<evidence type="ECO:0000313" key="2">
    <source>
        <dbReference type="EMBL" id="KGE86638.1"/>
    </source>
</evidence>
<dbReference type="Gene3D" id="3.30.460.10">
    <property type="entry name" value="Beta Polymerase, domain 2"/>
    <property type="match status" value="1"/>
</dbReference>
<organism evidence="2 3">
    <name type="scientific">Phaeodactylibacter xiamenensis</name>
    <dbReference type="NCBI Taxonomy" id="1524460"/>
    <lineage>
        <taxon>Bacteria</taxon>
        <taxon>Pseudomonadati</taxon>
        <taxon>Bacteroidota</taxon>
        <taxon>Saprospiria</taxon>
        <taxon>Saprospirales</taxon>
        <taxon>Haliscomenobacteraceae</taxon>
        <taxon>Phaeodactylibacter</taxon>
    </lineage>
</organism>
<sequence>MDAINAKKQAAIPDLVRAELQKIEQNAQVILFGSQARQDNRSDSDWDFLILLEQEPTTDLKDEIRKRLYEIELETNEVISSIIHQKKEWKKRAVMPIHQIIEEEGVEL</sequence>
<dbReference type="AlphaFoldDB" id="A0A098S474"/>
<gene>
    <name evidence="2" type="ORF">IX84_20360</name>
</gene>
<comment type="caution">
    <text evidence="2">The sequence shown here is derived from an EMBL/GenBank/DDBJ whole genome shotgun (WGS) entry which is preliminary data.</text>
</comment>
<feature type="domain" description="Polymerase nucleotidyl transferase" evidence="1">
    <location>
        <begin position="16"/>
        <end position="85"/>
    </location>
</feature>
<reference evidence="2 3" key="1">
    <citation type="journal article" date="2014" name="Int. J. Syst. Evol. Microbiol.">
        <title>Phaeodactylibacter xiamenensis gen. nov., sp. nov., a member of the family Saprospiraceae isolated from the marine alga Phaeodactylum tricornutum.</title>
        <authorList>
            <person name="Chen Z.Jr."/>
            <person name="Lei X."/>
            <person name="Lai Q."/>
            <person name="Li Y."/>
            <person name="Zhang B."/>
            <person name="Zhang J."/>
            <person name="Zhang H."/>
            <person name="Yang L."/>
            <person name="Zheng W."/>
            <person name="Tian Y."/>
            <person name="Yu Z."/>
            <person name="Xu H.Jr."/>
            <person name="Zheng T."/>
        </authorList>
    </citation>
    <scope>NUCLEOTIDE SEQUENCE [LARGE SCALE GENOMIC DNA]</scope>
    <source>
        <strain evidence="2 3">KD52</strain>
    </source>
</reference>
<evidence type="ECO:0000259" key="1">
    <source>
        <dbReference type="Pfam" id="PF01909"/>
    </source>
</evidence>
<dbReference type="PANTHER" id="PTHR33933">
    <property type="entry name" value="NUCLEOTIDYLTRANSFERASE"/>
    <property type="match status" value="1"/>
</dbReference>
<keyword evidence="3" id="KW-1185">Reference proteome</keyword>
<name>A0A098S474_9BACT</name>
<evidence type="ECO:0000313" key="3">
    <source>
        <dbReference type="Proteomes" id="UP000029736"/>
    </source>
</evidence>
<dbReference type="EMBL" id="JPOS01000076">
    <property type="protein sequence ID" value="KGE86638.1"/>
    <property type="molecule type" value="Genomic_DNA"/>
</dbReference>
<proteinExistence type="predicted"/>
<dbReference type="InterPro" id="IPR002934">
    <property type="entry name" value="Polymerase_NTP_transf_dom"/>
</dbReference>
<dbReference type="GO" id="GO:0016779">
    <property type="term" value="F:nucleotidyltransferase activity"/>
    <property type="evidence" value="ECO:0007669"/>
    <property type="project" value="InterPro"/>
</dbReference>
<dbReference type="InterPro" id="IPR043519">
    <property type="entry name" value="NT_sf"/>
</dbReference>
<protein>
    <recommendedName>
        <fullName evidence="1">Polymerase nucleotidyl transferase domain-containing protein</fullName>
    </recommendedName>
</protein>
<dbReference type="Pfam" id="PF01909">
    <property type="entry name" value="NTP_transf_2"/>
    <property type="match status" value="1"/>
</dbReference>
<dbReference type="SUPFAM" id="SSF81301">
    <property type="entry name" value="Nucleotidyltransferase"/>
    <property type="match status" value="1"/>
</dbReference>
<dbReference type="InterPro" id="IPR052548">
    <property type="entry name" value="Type_VII_TA_antitoxin"/>
</dbReference>
<dbReference type="PANTHER" id="PTHR33933:SF1">
    <property type="entry name" value="PROTEIN ADENYLYLTRANSFERASE MNTA-RELATED"/>
    <property type="match status" value="1"/>
</dbReference>
<dbReference type="Proteomes" id="UP000029736">
    <property type="component" value="Unassembled WGS sequence"/>
</dbReference>
<accession>A0A098S474</accession>
<dbReference type="CDD" id="cd05403">
    <property type="entry name" value="NT_KNTase_like"/>
    <property type="match status" value="1"/>
</dbReference>